<accession>A0A2U1CHB8</accession>
<organism evidence="2 3">
    <name type="scientific">Pusillimonas noertemannii</name>
    <dbReference type="NCBI Taxonomy" id="305977"/>
    <lineage>
        <taxon>Bacteria</taxon>
        <taxon>Pseudomonadati</taxon>
        <taxon>Pseudomonadota</taxon>
        <taxon>Betaproteobacteria</taxon>
        <taxon>Burkholderiales</taxon>
        <taxon>Alcaligenaceae</taxon>
        <taxon>Pusillimonas</taxon>
    </lineage>
</organism>
<sequence>MGAANGKRAALDANSFFNPGNNTSMTTTRLNPALRLGASVSLLALIVLCLVWELWLAPLRPGGSWLVLKVLPLLLPLRGVLKGNLYTMQWACMLILLYLMEGVVRAWSDPSPASVAMAGIEVALSLVFYLCAIFYVRPAKRAAKAAARASGARS</sequence>
<keyword evidence="1" id="KW-0812">Transmembrane</keyword>
<evidence type="ECO:0000313" key="2">
    <source>
        <dbReference type="EMBL" id="PVY60312.1"/>
    </source>
</evidence>
<dbReference type="AlphaFoldDB" id="A0A2U1CHB8"/>
<proteinExistence type="predicted"/>
<gene>
    <name evidence="2" type="ORF">C7440_3748</name>
</gene>
<dbReference type="InterPro" id="IPR018643">
    <property type="entry name" value="DUF2069_membrane"/>
</dbReference>
<protein>
    <submittedName>
        <fullName evidence="2">Putative membrane protein</fullName>
    </submittedName>
</protein>
<dbReference type="Pfam" id="PF09842">
    <property type="entry name" value="DUF2069"/>
    <property type="match status" value="1"/>
</dbReference>
<feature type="transmembrane region" description="Helical" evidence="1">
    <location>
        <begin position="33"/>
        <end position="56"/>
    </location>
</feature>
<dbReference type="Proteomes" id="UP000246145">
    <property type="component" value="Unassembled WGS sequence"/>
</dbReference>
<dbReference type="EMBL" id="QEKO01000010">
    <property type="protein sequence ID" value="PVY60312.1"/>
    <property type="molecule type" value="Genomic_DNA"/>
</dbReference>
<keyword evidence="3" id="KW-1185">Reference proteome</keyword>
<feature type="transmembrane region" description="Helical" evidence="1">
    <location>
        <begin position="113"/>
        <end position="136"/>
    </location>
</feature>
<comment type="caution">
    <text evidence="2">The sequence shown here is derived from an EMBL/GenBank/DDBJ whole genome shotgun (WGS) entry which is preliminary data.</text>
</comment>
<evidence type="ECO:0000256" key="1">
    <source>
        <dbReference type="SAM" id="Phobius"/>
    </source>
</evidence>
<reference evidence="2 3" key="1">
    <citation type="submission" date="2018-04" db="EMBL/GenBank/DDBJ databases">
        <title>Genomic Encyclopedia of Type Strains, Phase IV (KMG-IV): sequencing the most valuable type-strain genomes for metagenomic binning, comparative biology and taxonomic classification.</title>
        <authorList>
            <person name="Goeker M."/>
        </authorList>
    </citation>
    <scope>NUCLEOTIDE SEQUENCE [LARGE SCALE GENOMIC DNA]</scope>
    <source>
        <strain evidence="2 3">DSM 10065</strain>
    </source>
</reference>
<keyword evidence="1" id="KW-1133">Transmembrane helix</keyword>
<evidence type="ECO:0000313" key="3">
    <source>
        <dbReference type="Proteomes" id="UP000246145"/>
    </source>
</evidence>
<dbReference type="STRING" id="1231391.GCA_000308195_02753"/>
<keyword evidence="1" id="KW-0472">Membrane</keyword>
<name>A0A2U1CHB8_9BURK</name>